<feature type="non-terminal residue" evidence="1">
    <location>
        <position position="54"/>
    </location>
</feature>
<protein>
    <submittedName>
        <fullName evidence="1">Uncharacterized protein</fullName>
    </submittedName>
</protein>
<accession>X1VPQ0</accession>
<dbReference type="AlphaFoldDB" id="X1VPQ0"/>
<gene>
    <name evidence="1" type="ORF">S12H4_62856</name>
</gene>
<proteinExistence type="predicted"/>
<name>X1VPQ0_9ZZZZ</name>
<organism evidence="1">
    <name type="scientific">marine sediment metagenome</name>
    <dbReference type="NCBI Taxonomy" id="412755"/>
    <lineage>
        <taxon>unclassified sequences</taxon>
        <taxon>metagenomes</taxon>
        <taxon>ecological metagenomes</taxon>
    </lineage>
</organism>
<comment type="caution">
    <text evidence="1">The sequence shown here is derived from an EMBL/GenBank/DDBJ whole genome shotgun (WGS) entry which is preliminary data.</text>
</comment>
<evidence type="ECO:0000313" key="1">
    <source>
        <dbReference type="EMBL" id="GAJ22072.1"/>
    </source>
</evidence>
<sequence length="54" mass="5938">MGLAGTRVTDKDNISLLGNKVTGKTIINSAFIDRRLKRKIKVLDVFMGRQFGSG</sequence>
<dbReference type="EMBL" id="BARW01042396">
    <property type="protein sequence ID" value="GAJ22072.1"/>
    <property type="molecule type" value="Genomic_DNA"/>
</dbReference>
<reference evidence="1" key="1">
    <citation type="journal article" date="2014" name="Front. Microbiol.">
        <title>High frequency of phylogenetically diverse reductive dehalogenase-homologous genes in deep subseafloor sedimentary metagenomes.</title>
        <authorList>
            <person name="Kawai M."/>
            <person name="Futagami T."/>
            <person name="Toyoda A."/>
            <person name="Takaki Y."/>
            <person name="Nishi S."/>
            <person name="Hori S."/>
            <person name="Arai W."/>
            <person name="Tsubouchi T."/>
            <person name="Morono Y."/>
            <person name="Uchiyama I."/>
            <person name="Ito T."/>
            <person name="Fujiyama A."/>
            <person name="Inagaki F."/>
            <person name="Takami H."/>
        </authorList>
    </citation>
    <scope>NUCLEOTIDE SEQUENCE</scope>
    <source>
        <strain evidence="1">Expedition CK06-06</strain>
    </source>
</reference>